<evidence type="ECO:0000313" key="4">
    <source>
        <dbReference type="EMBL" id="CCE81149.1"/>
    </source>
</evidence>
<gene>
    <name evidence="3" type="primary">Piso0_003500</name>
    <name evidence="3" type="ORF">GNLVRS01_PISO0G13690g</name>
    <name evidence="4" type="ORF">GNLVRS01_PISO0H13691g</name>
</gene>
<dbReference type="CDD" id="cd00144">
    <property type="entry name" value="MPP_PPP_family"/>
    <property type="match status" value="1"/>
</dbReference>
<dbReference type="Gene3D" id="3.60.21.10">
    <property type="match status" value="1"/>
</dbReference>
<dbReference type="GO" id="GO:0000298">
    <property type="term" value="F:endopolyphosphatase activity"/>
    <property type="evidence" value="ECO:0007669"/>
    <property type="project" value="TreeGrafter"/>
</dbReference>
<dbReference type="Proteomes" id="UP000005222">
    <property type="component" value="Chromosome G"/>
</dbReference>
<dbReference type="eggNOG" id="KOG0371">
    <property type="taxonomic scope" value="Eukaryota"/>
</dbReference>
<dbReference type="EMBL" id="FO082052">
    <property type="protein sequence ID" value="CCE81149.1"/>
    <property type="molecule type" value="Genomic_DNA"/>
</dbReference>
<feature type="domain" description="Calcineurin-like phosphoesterase" evidence="2">
    <location>
        <begin position="136"/>
        <end position="237"/>
    </location>
</feature>
<evidence type="ECO:0000313" key="3">
    <source>
        <dbReference type="EMBL" id="CCE80384.1"/>
    </source>
</evidence>
<keyword evidence="1" id="KW-0812">Transmembrane</keyword>
<proteinExistence type="predicted"/>
<dbReference type="EMBL" id="FO082053">
    <property type="protein sequence ID" value="CCE80384.1"/>
    <property type="molecule type" value="Genomic_DNA"/>
</dbReference>
<accession>G8YJ89</accession>
<dbReference type="STRING" id="559304.G8YJ89"/>
<dbReference type="GO" id="GO:0006798">
    <property type="term" value="P:polyphosphate catabolic process"/>
    <property type="evidence" value="ECO:0007669"/>
    <property type="project" value="TreeGrafter"/>
</dbReference>
<evidence type="ECO:0000259" key="2">
    <source>
        <dbReference type="Pfam" id="PF00149"/>
    </source>
</evidence>
<dbReference type="Pfam" id="PF00149">
    <property type="entry name" value="Metallophos"/>
    <property type="match status" value="1"/>
</dbReference>
<protein>
    <submittedName>
        <fullName evidence="3">Piso0_003500 protein</fullName>
    </submittedName>
</protein>
<keyword evidence="1" id="KW-0472">Membrane</keyword>
<dbReference type="InterPro" id="IPR004843">
    <property type="entry name" value="Calcineurin-like_PHP"/>
</dbReference>
<dbReference type="PANTHER" id="PTHR42850">
    <property type="entry name" value="METALLOPHOSPHOESTERASE"/>
    <property type="match status" value="1"/>
</dbReference>
<reference evidence="5" key="2">
    <citation type="journal article" date="2012" name="G3 (Bethesda)">
        <title>Pichia sorbitophila, an interspecies yeast hybrid reveals early steps of genome resolution following polyploidization.</title>
        <authorList>
            <person name="Leh Louis V."/>
            <person name="Despons L."/>
            <person name="Friedrich A."/>
            <person name="Martin T."/>
            <person name="Durrens P."/>
            <person name="Casaregola S."/>
            <person name="Neuveglise C."/>
            <person name="Fairhead C."/>
            <person name="Marck C."/>
            <person name="Cruz J.A."/>
            <person name="Straub M.L."/>
            <person name="Kugler V."/>
            <person name="Sacerdot C."/>
            <person name="Uzunov Z."/>
            <person name="Thierry A."/>
            <person name="Weiss S."/>
            <person name="Bleykasten C."/>
            <person name="De Montigny J."/>
            <person name="Jacques N."/>
            <person name="Jung P."/>
            <person name="Lemaire M."/>
            <person name="Mallet S."/>
            <person name="Morel G."/>
            <person name="Richard G.F."/>
            <person name="Sarkar A."/>
            <person name="Savel G."/>
            <person name="Schacherer J."/>
            <person name="Seret M.L."/>
            <person name="Talla E."/>
            <person name="Samson G."/>
            <person name="Jubin C."/>
            <person name="Poulain J."/>
            <person name="Vacherie B."/>
            <person name="Barbe V."/>
            <person name="Pelletier E."/>
            <person name="Sherman D.J."/>
            <person name="Westhof E."/>
            <person name="Weissenbach J."/>
            <person name="Baret P.V."/>
            <person name="Wincker P."/>
            <person name="Gaillardin C."/>
            <person name="Dujon B."/>
            <person name="Souciet J.L."/>
        </authorList>
    </citation>
    <scope>NUCLEOTIDE SEQUENCE [LARGE SCALE GENOMIC DNA]</scope>
    <source>
        <strain evidence="5">ATCC MYA-4447 / BCRC 22081 / CBS 7064 / NBRC 10061 / NRRL Y-12695</strain>
    </source>
</reference>
<dbReference type="HOGENOM" id="CLU_023125_0_1_1"/>
<reference evidence="3" key="1">
    <citation type="submission" date="2011-10" db="EMBL/GenBank/DDBJ databases">
        <authorList>
            <person name="Genoscope - CEA"/>
        </authorList>
    </citation>
    <scope>NUCLEOTIDE SEQUENCE</scope>
</reference>
<dbReference type="OrthoDB" id="10267127at2759"/>
<evidence type="ECO:0000256" key="1">
    <source>
        <dbReference type="SAM" id="Phobius"/>
    </source>
</evidence>
<dbReference type="InterPro" id="IPR050126">
    <property type="entry name" value="Ap4A_hydrolase"/>
</dbReference>
<dbReference type="SUPFAM" id="SSF56300">
    <property type="entry name" value="Metallo-dependent phosphatases"/>
    <property type="match status" value="1"/>
</dbReference>
<dbReference type="PANTHER" id="PTHR42850:SF4">
    <property type="entry name" value="ZINC-DEPENDENT ENDOPOLYPHOSPHATASE"/>
    <property type="match status" value="1"/>
</dbReference>
<dbReference type="InterPro" id="IPR029052">
    <property type="entry name" value="Metallo-depent_PP-like"/>
</dbReference>
<dbReference type="FunCoup" id="G8YJ89">
    <property type="interactions" value="90"/>
</dbReference>
<feature type="transmembrane region" description="Helical" evidence="1">
    <location>
        <begin position="31"/>
        <end position="52"/>
    </location>
</feature>
<dbReference type="InParanoid" id="G8YJ89"/>
<dbReference type="AlphaFoldDB" id="G8YJ89"/>
<name>G8YJ89_PICSO</name>
<keyword evidence="5" id="KW-1185">Reference proteome</keyword>
<dbReference type="GO" id="GO:0016791">
    <property type="term" value="F:phosphatase activity"/>
    <property type="evidence" value="ECO:0007669"/>
    <property type="project" value="TreeGrafter"/>
</dbReference>
<sequence>MSGDSLIGPSYGSIRLENGTKRARPTFWRKVFIFLSITAATCFGLTLVVFALKSLLETNYTPLQMIPKVKDAEIDLIPLTAKRVAQLGLDVNMDMAGFEEQSDEMAETTWDIHNTENGGQDIGEAGSGNGRVKVERLVMVGDVHGQFKQLKALLRKIRFDSRTDRLLLLGDFIAKGPDSKKVLDFAIQNNVSCVLGNHEYYVLQYYSRFHRIDSPGFSNTTQQPSFDMPSSKKLLKDPEYRLARSLEPHHIKYINSCPVIRRLGRVPLHKKSETASHESSEGIAVHAGVRWDLMDNLYDQDPGECLEMRSLLGPHYNESTSDPDEPGAVSWSKIFNEKQKELYKAGKKPFTVFYGHDARRGLKVKRFTKGLDSGCVKGRELTASILWREYAKDSKHDVVYKDKYVKVSC</sequence>
<dbReference type="Proteomes" id="UP000005222">
    <property type="component" value="Chromosome H"/>
</dbReference>
<dbReference type="GO" id="GO:0005737">
    <property type="term" value="C:cytoplasm"/>
    <property type="evidence" value="ECO:0007669"/>
    <property type="project" value="TreeGrafter"/>
</dbReference>
<keyword evidence="1" id="KW-1133">Transmembrane helix</keyword>
<evidence type="ECO:0000313" key="5">
    <source>
        <dbReference type="Proteomes" id="UP000005222"/>
    </source>
</evidence>
<organism evidence="3 5">
    <name type="scientific">Pichia sorbitophila (strain ATCC MYA-4447 / BCRC 22081 / CBS 7064 / NBRC 10061 / NRRL Y-12695)</name>
    <name type="common">Hybrid yeast</name>
    <dbReference type="NCBI Taxonomy" id="559304"/>
    <lineage>
        <taxon>Eukaryota</taxon>
        <taxon>Fungi</taxon>
        <taxon>Dikarya</taxon>
        <taxon>Ascomycota</taxon>
        <taxon>Saccharomycotina</taxon>
        <taxon>Pichiomycetes</taxon>
        <taxon>Debaryomycetaceae</taxon>
        <taxon>Millerozyma</taxon>
    </lineage>
</organism>